<sequence length="96" mass="10689">MKTGAFHHFIKKKKKTYPMTKGLHISNLSLQSINLEFAQLTIVIVSIRSQKNKNKTIDGSVHGNSGIRVNNNKNEKTESNHEESALTASTKNPPCD</sequence>
<dbReference type="Proteomes" id="UP000008827">
    <property type="component" value="Chromosome 14"/>
</dbReference>
<reference evidence="2" key="3">
    <citation type="submission" date="2018-07" db="EMBL/GenBank/DDBJ databases">
        <title>WGS assembly of Glycine max.</title>
        <authorList>
            <person name="Schmutz J."/>
            <person name="Cannon S."/>
            <person name="Schlueter J."/>
            <person name="Ma J."/>
            <person name="Mitros T."/>
            <person name="Nelson W."/>
            <person name="Hyten D."/>
            <person name="Song Q."/>
            <person name="Thelen J."/>
            <person name="Cheng J."/>
            <person name="Xu D."/>
            <person name="Hellsten U."/>
            <person name="May G."/>
            <person name="Yu Y."/>
            <person name="Sakurai T."/>
            <person name="Umezawa T."/>
            <person name="Bhattacharyya M."/>
            <person name="Sandhu D."/>
            <person name="Valliyodan B."/>
            <person name="Lindquist E."/>
            <person name="Peto M."/>
            <person name="Grant D."/>
            <person name="Shu S."/>
            <person name="Goodstein D."/>
            <person name="Barry K."/>
            <person name="Futrell-Griggs M."/>
            <person name="Abernathy B."/>
            <person name="Du J."/>
            <person name="Tian Z."/>
            <person name="Zhu L."/>
            <person name="Gill N."/>
            <person name="Joshi T."/>
            <person name="Libault M."/>
            <person name="Sethuraman A."/>
            <person name="Zhang X."/>
            <person name="Shinozaki K."/>
            <person name="Nguyen H."/>
            <person name="Wing R."/>
            <person name="Cregan P."/>
            <person name="Specht J."/>
            <person name="Grimwood J."/>
            <person name="Rokhsar D."/>
            <person name="Stacey G."/>
            <person name="Shoemaker R."/>
            <person name="Jackson S."/>
        </authorList>
    </citation>
    <scope>NUCLEOTIDE SEQUENCE</scope>
    <source>
        <tissue evidence="2">Callus</tissue>
    </source>
</reference>
<dbReference type="AlphaFoldDB" id="K7M6Z1"/>
<evidence type="ECO:0000313" key="4">
    <source>
        <dbReference type="Proteomes" id="UP000008827"/>
    </source>
</evidence>
<accession>K7M6Z1</accession>
<dbReference type="InParanoid" id="K7M6Z1"/>
<proteinExistence type="predicted"/>
<dbReference type="HOGENOM" id="CLU_2363810_0_0_1"/>
<gene>
    <name evidence="2" type="ORF">GLYMA_14G153700</name>
</gene>
<feature type="region of interest" description="Disordered" evidence="1">
    <location>
        <begin position="53"/>
        <end position="96"/>
    </location>
</feature>
<dbReference type="Gramene" id="KRH16404">
    <property type="protein sequence ID" value="KRH16404"/>
    <property type="gene ID" value="GLYMA_14G153700"/>
</dbReference>
<name>K7M6Z1_SOYBN</name>
<evidence type="ECO:0000313" key="2">
    <source>
        <dbReference type="EMBL" id="KRH16404.1"/>
    </source>
</evidence>
<dbReference type="PaxDb" id="3847-GLYMA14G24388.1"/>
<keyword evidence="4" id="KW-1185">Reference proteome</keyword>
<organism evidence="3">
    <name type="scientific">Glycine max</name>
    <name type="common">Soybean</name>
    <name type="synonym">Glycine hispida</name>
    <dbReference type="NCBI Taxonomy" id="3847"/>
    <lineage>
        <taxon>Eukaryota</taxon>
        <taxon>Viridiplantae</taxon>
        <taxon>Streptophyta</taxon>
        <taxon>Embryophyta</taxon>
        <taxon>Tracheophyta</taxon>
        <taxon>Spermatophyta</taxon>
        <taxon>Magnoliopsida</taxon>
        <taxon>eudicotyledons</taxon>
        <taxon>Gunneridae</taxon>
        <taxon>Pentapetalae</taxon>
        <taxon>rosids</taxon>
        <taxon>fabids</taxon>
        <taxon>Fabales</taxon>
        <taxon>Fabaceae</taxon>
        <taxon>Papilionoideae</taxon>
        <taxon>50 kb inversion clade</taxon>
        <taxon>NPAAA clade</taxon>
        <taxon>indigoferoid/millettioid clade</taxon>
        <taxon>Phaseoleae</taxon>
        <taxon>Glycine</taxon>
        <taxon>Glycine subgen. Soja</taxon>
    </lineage>
</organism>
<evidence type="ECO:0000256" key="1">
    <source>
        <dbReference type="SAM" id="MobiDB-lite"/>
    </source>
</evidence>
<feature type="compositionally biased region" description="Basic and acidic residues" evidence="1">
    <location>
        <begin position="73"/>
        <end position="84"/>
    </location>
</feature>
<dbReference type="EMBL" id="CM000847">
    <property type="protein sequence ID" value="KRH16404.1"/>
    <property type="molecule type" value="Genomic_DNA"/>
</dbReference>
<protein>
    <submittedName>
        <fullName evidence="2 3">Uncharacterized protein</fullName>
    </submittedName>
</protein>
<evidence type="ECO:0000313" key="3">
    <source>
        <dbReference type="EnsemblPlants" id="KRH16404"/>
    </source>
</evidence>
<reference evidence="2 3" key="1">
    <citation type="journal article" date="2010" name="Nature">
        <title>Genome sequence of the palaeopolyploid soybean.</title>
        <authorList>
            <person name="Schmutz J."/>
            <person name="Cannon S.B."/>
            <person name="Schlueter J."/>
            <person name="Ma J."/>
            <person name="Mitros T."/>
            <person name="Nelson W."/>
            <person name="Hyten D.L."/>
            <person name="Song Q."/>
            <person name="Thelen J.J."/>
            <person name="Cheng J."/>
            <person name="Xu D."/>
            <person name="Hellsten U."/>
            <person name="May G.D."/>
            <person name="Yu Y."/>
            <person name="Sakurai T."/>
            <person name="Umezawa T."/>
            <person name="Bhattacharyya M.K."/>
            <person name="Sandhu D."/>
            <person name="Valliyodan B."/>
            <person name="Lindquist E."/>
            <person name="Peto M."/>
            <person name="Grant D."/>
            <person name="Shu S."/>
            <person name="Goodstein D."/>
            <person name="Barry K."/>
            <person name="Futrell-Griggs M."/>
            <person name="Abernathy B."/>
            <person name="Du J."/>
            <person name="Tian Z."/>
            <person name="Zhu L."/>
            <person name="Gill N."/>
            <person name="Joshi T."/>
            <person name="Libault M."/>
            <person name="Sethuraman A."/>
            <person name="Zhang X.-C."/>
            <person name="Shinozaki K."/>
            <person name="Nguyen H.T."/>
            <person name="Wing R.A."/>
            <person name="Cregan P."/>
            <person name="Specht J."/>
            <person name="Grimwood J."/>
            <person name="Rokhsar D."/>
            <person name="Stacey G."/>
            <person name="Shoemaker R.C."/>
            <person name="Jackson S.A."/>
        </authorList>
    </citation>
    <scope>NUCLEOTIDE SEQUENCE [LARGE SCALE GENOMIC DNA]</scope>
    <source>
        <strain evidence="3">cv. Williams 82</strain>
        <tissue evidence="2">Callus</tissue>
    </source>
</reference>
<feature type="compositionally biased region" description="Polar residues" evidence="1">
    <location>
        <begin position="86"/>
        <end position="96"/>
    </location>
</feature>
<reference evidence="3" key="2">
    <citation type="submission" date="2018-02" db="UniProtKB">
        <authorList>
            <consortium name="EnsemblPlants"/>
        </authorList>
    </citation>
    <scope>IDENTIFICATION</scope>
    <source>
        <strain evidence="3">Williams 82</strain>
    </source>
</reference>
<dbReference type="EnsemblPlants" id="KRH16404">
    <property type="protein sequence ID" value="KRH16404"/>
    <property type="gene ID" value="GLYMA_14G153700"/>
</dbReference>